<reference evidence="2" key="1">
    <citation type="submission" date="2020-02" db="EMBL/GenBank/DDBJ databases">
        <authorList>
            <person name="Meier V. D."/>
        </authorList>
    </citation>
    <scope>NUCLEOTIDE SEQUENCE</scope>
    <source>
        <strain evidence="2">AVDCRST_MAG01</strain>
    </source>
</reference>
<evidence type="ECO:0000313" key="2">
    <source>
        <dbReference type="EMBL" id="CAA9426684.1"/>
    </source>
</evidence>
<feature type="non-terminal residue" evidence="2">
    <location>
        <position position="96"/>
    </location>
</feature>
<protein>
    <submittedName>
        <fullName evidence="2">Uncharacterized protein</fullName>
    </submittedName>
</protein>
<dbReference type="AlphaFoldDB" id="A0A6J4Q096"/>
<feature type="region of interest" description="Disordered" evidence="1">
    <location>
        <begin position="1"/>
        <end position="96"/>
    </location>
</feature>
<feature type="compositionally biased region" description="Basic and acidic residues" evidence="1">
    <location>
        <begin position="1"/>
        <end position="13"/>
    </location>
</feature>
<proteinExistence type="predicted"/>
<dbReference type="EMBL" id="CADCUW010000354">
    <property type="protein sequence ID" value="CAA9426684.1"/>
    <property type="molecule type" value="Genomic_DNA"/>
</dbReference>
<gene>
    <name evidence="2" type="ORF">AVDCRST_MAG01-01-2644</name>
</gene>
<name>A0A6J4Q096_9ACTN</name>
<sequence length="96" mass="10021">EVRELQGDTDRPRAHLRGGGGRGRDNHHLAGQAGGAAGWRGRRRPGGDGAPLQARQGPGRGLPDAPGRGTRRLGRHGPGGDRGGDWGGEKRARRAV</sequence>
<accession>A0A6J4Q096</accession>
<organism evidence="2">
    <name type="scientific">uncultured Rubrobacteraceae bacterium</name>
    <dbReference type="NCBI Taxonomy" id="349277"/>
    <lineage>
        <taxon>Bacteria</taxon>
        <taxon>Bacillati</taxon>
        <taxon>Actinomycetota</taxon>
        <taxon>Rubrobacteria</taxon>
        <taxon>Rubrobacterales</taxon>
        <taxon>Rubrobacteraceae</taxon>
        <taxon>environmental samples</taxon>
    </lineage>
</organism>
<feature type="compositionally biased region" description="Basic and acidic residues" evidence="1">
    <location>
        <begin position="78"/>
        <end position="90"/>
    </location>
</feature>
<feature type="non-terminal residue" evidence="2">
    <location>
        <position position="1"/>
    </location>
</feature>
<evidence type="ECO:0000256" key="1">
    <source>
        <dbReference type="SAM" id="MobiDB-lite"/>
    </source>
</evidence>